<feature type="region of interest" description="Disordered" evidence="1">
    <location>
        <begin position="179"/>
        <end position="198"/>
    </location>
</feature>
<gene>
    <name evidence="2" type="ORF">GNI_217000</name>
</gene>
<evidence type="ECO:0000313" key="3">
    <source>
        <dbReference type="Proteomes" id="UP000019763"/>
    </source>
</evidence>
<dbReference type="AlphaFoldDB" id="A0A023AW61"/>
<proteinExistence type="predicted"/>
<accession>A0A023AW61</accession>
<protein>
    <submittedName>
        <fullName evidence="2">Uncharacterized protein</fullName>
    </submittedName>
</protein>
<dbReference type="Proteomes" id="UP000019763">
    <property type="component" value="Unassembled WGS sequence"/>
</dbReference>
<dbReference type="VEuPathDB" id="CryptoDB:GNI_217000"/>
<reference evidence="2" key="1">
    <citation type="submission" date="2013-12" db="EMBL/GenBank/DDBJ databases">
        <authorList>
            <person name="Omoto C.K."/>
            <person name="Sibley D."/>
            <person name="Venepally P."/>
            <person name="Hadjithomas M."/>
            <person name="Karamycheva S."/>
            <person name="Brunk B."/>
            <person name="Roos D."/>
            <person name="Caler E."/>
            <person name="Lorenzi H."/>
        </authorList>
    </citation>
    <scope>NUCLEOTIDE SEQUENCE</scope>
</reference>
<organism evidence="2 3">
    <name type="scientific">Gregarina niphandrodes</name>
    <name type="common">Septate eugregarine</name>
    <dbReference type="NCBI Taxonomy" id="110365"/>
    <lineage>
        <taxon>Eukaryota</taxon>
        <taxon>Sar</taxon>
        <taxon>Alveolata</taxon>
        <taxon>Apicomplexa</taxon>
        <taxon>Conoidasida</taxon>
        <taxon>Gregarinasina</taxon>
        <taxon>Eugregarinorida</taxon>
        <taxon>Gregarinidae</taxon>
        <taxon>Gregarina</taxon>
    </lineage>
</organism>
<dbReference type="EMBL" id="AFNH02001710">
    <property type="protein sequence ID" value="EZG42842.1"/>
    <property type="molecule type" value="Genomic_DNA"/>
</dbReference>
<evidence type="ECO:0000256" key="1">
    <source>
        <dbReference type="SAM" id="MobiDB-lite"/>
    </source>
</evidence>
<name>A0A023AW61_GRENI</name>
<feature type="non-terminal residue" evidence="2">
    <location>
        <position position="1"/>
    </location>
</feature>
<sequence length="302" mass="34701">PFRVSVVAHRIPSPTRLCFRTLLWPPILLRRPILRKLRIPGEQRRRLRMNGRNEAGEAISATRIRAELHLRRPRQDGSSEVSPGDRTTVCHQALLLSARPQMSKYSREGDFRAGDSGTSDPLLYILDRSVTTLECLCQVELPHQTLCDRHSSHPRRRNRPLVQVRARVLKELSVSLRRRSRRLSTRTRQKPPTQYRIHNPYRTSRHRDHRVPQQRTSPPTTRTHLRVIPVVVRVVVQDVDLGVALGVDTFLLSCAFLLSSVVSNVLFSDVVSNIFLPPVLLPVLSPFLLREVFWSSVSRKSM</sequence>
<feature type="compositionally biased region" description="Basic residues" evidence="1">
    <location>
        <begin position="179"/>
        <end position="189"/>
    </location>
</feature>
<keyword evidence="3" id="KW-1185">Reference proteome</keyword>
<dbReference type="GeneID" id="22916568"/>
<dbReference type="RefSeq" id="XP_011133879.1">
    <property type="nucleotide sequence ID" value="XM_011135577.1"/>
</dbReference>
<comment type="caution">
    <text evidence="2">The sequence shown here is derived from an EMBL/GenBank/DDBJ whole genome shotgun (WGS) entry which is preliminary data.</text>
</comment>
<evidence type="ECO:0000313" key="2">
    <source>
        <dbReference type="EMBL" id="EZG42842.1"/>
    </source>
</evidence>